<sequence length="192" mass="22744">MNSFIELSKPSRLTVCNAPDDDYRRLLKLTIGEILSITQIYHLKISEENICSTKLIDKLPSLYSLKIFSLKLLELIFADFYEHKLHLVANNNNITKVYLFKMNTIEEVYFLIRLCPDIAYLKVNFINNIDYEVFLKDLLMKINNAGNQYLHLLCLYIPTANNEMISKLQDMINREKLLHRFIIKLEFDNMYH</sequence>
<name>A0A814GKC1_9BILA</name>
<comment type="caution">
    <text evidence="1">The sequence shown here is derived from an EMBL/GenBank/DDBJ whole genome shotgun (WGS) entry which is preliminary data.</text>
</comment>
<dbReference type="Proteomes" id="UP000663836">
    <property type="component" value="Unassembled WGS sequence"/>
</dbReference>
<evidence type="ECO:0000313" key="3">
    <source>
        <dbReference type="Proteomes" id="UP000663864"/>
    </source>
</evidence>
<gene>
    <name evidence="2" type="ORF">JBS370_LOCUS20978</name>
    <name evidence="1" type="ORF">ZHD862_LOCUS12346</name>
</gene>
<proteinExistence type="predicted"/>
<accession>A0A814GKC1</accession>
<dbReference type="EMBL" id="CAJOBD010002718">
    <property type="protein sequence ID" value="CAF3902962.1"/>
    <property type="molecule type" value="Genomic_DNA"/>
</dbReference>
<evidence type="ECO:0000313" key="2">
    <source>
        <dbReference type="EMBL" id="CAF3902962.1"/>
    </source>
</evidence>
<dbReference type="Proteomes" id="UP000663864">
    <property type="component" value="Unassembled WGS sequence"/>
</dbReference>
<protein>
    <submittedName>
        <fullName evidence="1">Uncharacterized protein</fullName>
    </submittedName>
</protein>
<dbReference type="AlphaFoldDB" id="A0A814GKC1"/>
<organism evidence="1 3">
    <name type="scientific">Rotaria sordida</name>
    <dbReference type="NCBI Taxonomy" id="392033"/>
    <lineage>
        <taxon>Eukaryota</taxon>
        <taxon>Metazoa</taxon>
        <taxon>Spiralia</taxon>
        <taxon>Gnathifera</taxon>
        <taxon>Rotifera</taxon>
        <taxon>Eurotatoria</taxon>
        <taxon>Bdelloidea</taxon>
        <taxon>Philodinida</taxon>
        <taxon>Philodinidae</taxon>
        <taxon>Rotaria</taxon>
    </lineage>
</organism>
<reference evidence="1" key="1">
    <citation type="submission" date="2021-02" db="EMBL/GenBank/DDBJ databases">
        <authorList>
            <person name="Nowell W R."/>
        </authorList>
    </citation>
    <scope>NUCLEOTIDE SEQUENCE</scope>
</reference>
<dbReference type="EMBL" id="CAJNOT010000483">
    <property type="protein sequence ID" value="CAF0997431.1"/>
    <property type="molecule type" value="Genomic_DNA"/>
</dbReference>
<evidence type="ECO:0000313" key="1">
    <source>
        <dbReference type="EMBL" id="CAF0997431.1"/>
    </source>
</evidence>